<evidence type="ECO:0000313" key="2">
    <source>
        <dbReference type="EMBL" id="GEN05287.1"/>
    </source>
</evidence>
<dbReference type="Proteomes" id="UP000321514">
    <property type="component" value="Unassembled WGS sequence"/>
</dbReference>
<dbReference type="PROSITE" id="PS51257">
    <property type="entry name" value="PROKAR_LIPOPROTEIN"/>
    <property type="match status" value="1"/>
</dbReference>
<keyword evidence="1" id="KW-0732">Signal</keyword>
<dbReference type="EMBL" id="FOIB01000001">
    <property type="protein sequence ID" value="SET12362.1"/>
    <property type="molecule type" value="Genomic_DNA"/>
</dbReference>
<accession>A0A511SUT8</accession>
<organism evidence="2 5">
    <name type="scientific">Myxococcus fulvus</name>
    <dbReference type="NCBI Taxonomy" id="33"/>
    <lineage>
        <taxon>Bacteria</taxon>
        <taxon>Pseudomonadati</taxon>
        <taxon>Myxococcota</taxon>
        <taxon>Myxococcia</taxon>
        <taxon>Myxococcales</taxon>
        <taxon>Cystobacterineae</taxon>
        <taxon>Myxococcaceae</taxon>
        <taxon>Myxococcus</taxon>
    </lineage>
</organism>
<evidence type="ECO:0000313" key="5">
    <source>
        <dbReference type="Proteomes" id="UP000321514"/>
    </source>
</evidence>
<evidence type="ECO:0000313" key="3">
    <source>
        <dbReference type="EMBL" id="SET12362.1"/>
    </source>
</evidence>
<evidence type="ECO:0000256" key="1">
    <source>
        <dbReference type="SAM" id="SignalP"/>
    </source>
</evidence>
<dbReference type="AlphaFoldDB" id="A0A511SUT8"/>
<comment type="caution">
    <text evidence="2">The sequence shown here is derived from an EMBL/GenBank/DDBJ whole genome shotgun (WGS) entry which is preliminary data.</text>
</comment>
<gene>
    <name evidence="2" type="ORF">MFU01_03240</name>
    <name evidence="3" type="ORF">SAMN05443572_1011169</name>
</gene>
<feature type="chain" id="PRO_5023124054" description="Lipoprotein" evidence="1">
    <location>
        <begin position="25"/>
        <end position="129"/>
    </location>
</feature>
<evidence type="ECO:0000313" key="4">
    <source>
        <dbReference type="Proteomes" id="UP000183760"/>
    </source>
</evidence>
<keyword evidence="4" id="KW-1185">Reference proteome</keyword>
<reference evidence="2 5" key="2">
    <citation type="submission" date="2019-07" db="EMBL/GenBank/DDBJ databases">
        <title>Whole genome shotgun sequence of Myxococcus fulvus NBRC 100333.</title>
        <authorList>
            <person name="Hosoyama A."/>
            <person name="Uohara A."/>
            <person name="Ohji S."/>
            <person name="Ichikawa N."/>
        </authorList>
    </citation>
    <scope>NUCLEOTIDE SEQUENCE [LARGE SCALE GENOMIC DNA]</scope>
    <source>
        <strain evidence="2 5">NBRC 100333</strain>
    </source>
</reference>
<proteinExistence type="predicted"/>
<evidence type="ECO:0008006" key="6">
    <source>
        <dbReference type="Google" id="ProtNLM"/>
    </source>
</evidence>
<feature type="signal peptide" evidence="1">
    <location>
        <begin position="1"/>
        <end position="24"/>
    </location>
</feature>
<reference evidence="3 4" key="1">
    <citation type="submission" date="2016-10" db="EMBL/GenBank/DDBJ databases">
        <authorList>
            <person name="Varghese N."/>
            <person name="Submissions S."/>
        </authorList>
    </citation>
    <scope>NUCLEOTIDE SEQUENCE [LARGE SCALE GENOMIC DNA]</scope>
    <source>
        <strain evidence="3 4">DSM 16525</strain>
    </source>
</reference>
<sequence length="129" mass="13176">MKCLKLWLWACAVSLVVGCGGVPAETVDEGEALTSSSEEMVGCFANCPDGSTVTCPTMPATCTATNGSGVVCDGVNYRCPATACRPGMPTCAFARTTICLGVTEPFPCCNGTSLGECTCRGDGSNPRCI</sequence>
<dbReference type="Proteomes" id="UP000183760">
    <property type="component" value="Unassembled WGS sequence"/>
</dbReference>
<name>A0A511SUT8_MYXFU</name>
<protein>
    <recommendedName>
        <fullName evidence="6">Lipoprotein</fullName>
    </recommendedName>
</protein>
<dbReference type="EMBL" id="BJXR01000006">
    <property type="protein sequence ID" value="GEN05287.1"/>
    <property type="molecule type" value="Genomic_DNA"/>
</dbReference>
<dbReference type="RefSeq" id="WP_074949559.1">
    <property type="nucleotide sequence ID" value="NZ_BJXR01000006.1"/>
</dbReference>